<evidence type="ECO:0000313" key="2">
    <source>
        <dbReference type="Proteomes" id="UP000095287"/>
    </source>
</evidence>
<keyword evidence="1" id="KW-0812">Transmembrane</keyword>
<keyword evidence="1" id="KW-0472">Membrane</keyword>
<organism evidence="2 3">
    <name type="scientific">Steinernema glaseri</name>
    <dbReference type="NCBI Taxonomy" id="37863"/>
    <lineage>
        <taxon>Eukaryota</taxon>
        <taxon>Metazoa</taxon>
        <taxon>Ecdysozoa</taxon>
        <taxon>Nematoda</taxon>
        <taxon>Chromadorea</taxon>
        <taxon>Rhabditida</taxon>
        <taxon>Tylenchina</taxon>
        <taxon>Panagrolaimomorpha</taxon>
        <taxon>Strongyloidoidea</taxon>
        <taxon>Steinernematidae</taxon>
        <taxon>Steinernema</taxon>
    </lineage>
</organism>
<accession>A0A1I8ADI5</accession>
<dbReference type="Proteomes" id="UP000095287">
    <property type="component" value="Unplaced"/>
</dbReference>
<keyword evidence="1" id="KW-1133">Transmembrane helix</keyword>
<evidence type="ECO:0000313" key="3">
    <source>
        <dbReference type="WBParaSite" id="L893_g4669.t1"/>
    </source>
</evidence>
<keyword evidence="2" id="KW-1185">Reference proteome</keyword>
<dbReference type="WBParaSite" id="L893_g4669.t1">
    <property type="protein sequence ID" value="L893_g4669.t1"/>
    <property type="gene ID" value="L893_g4669"/>
</dbReference>
<dbReference type="AlphaFoldDB" id="A0A1I8ADI5"/>
<sequence>MKNSKDDAKAIALRREKAILLYAATRLSLECTTVFLYYFGASLFPPTIWVEIIKFFAFHLENLFLSPVLLVFFCRSVRDDAFPFLKDSKVVMAVTATS</sequence>
<protein>
    <submittedName>
        <fullName evidence="3">7TM_GPCR_Srx domain-containing protein</fullName>
    </submittedName>
</protein>
<feature type="transmembrane region" description="Helical" evidence="1">
    <location>
        <begin position="20"/>
        <end position="40"/>
    </location>
</feature>
<name>A0A1I8ADI5_9BILA</name>
<evidence type="ECO:0000256" key="1">
    <source>
        <dbReference type="SAM" id="Phobius"/>
    </source>
</evidence>
<feature type="transmembrane region" description="Helical" evidence="1">
    <location>
        <begin position="52"/>
        <end position="74"/>
    </location>
</feature>
<proteinExistence type="predicted"/>
<reference evidence="3" key="1">
    <citation type="submission" date="2016-11" db="UniProtKB">
        <authorList>
            <consortium name="WormBaseParasite"/>
        </authorList>
    </citation>
    <scope>IDENTIFICATION</scope>
</reference>